<evidence type="ECO:0000313" key="2">
    <source>
        <dbReference type="Proteomes" id="UP001597011"/>
    </source>
</evidence>
<name>A0ABW3BPK9_9FLAO</name>
<proteinExistence type="predicted"/>
<protein>
    <submittedName>
        <fullName evidence="1">Glutamate dehydrogenase</fullName>
    </submittedName>
</protein>
<reference evidence="2" key="1">
    <citation type="journal article" date="2019" name="Int. J. Syst. Evol. Microbiol.">
        <title>The Global Catalogue of Microorganisms (GCM) 10K type strain sequencing project: providing services to taxonomists for standard genome sequencing and annotation.</title>
        <authorList>
            <consortium name="The Broad Institute Genomics Platform"/>
            <consortium name="The Broad Institute Genome Sequencing Center for Infectious Disease"/>
            <person name="Wu L."/>
            <person name="Ma J."/>
        </authorList>
    </citation>
    <scope>NUCLEOTIDE SEQUENCE [LARGE SCALE GENOMIC DNA]</scope>
    <source>
        <strain evidence="2">CCUG 60529</strain>
    </source>
</reference>
<sequence>MPNLKHLAFAFFLFVITHSVYSQFGFSNELGIIAGPVQFRSDFGSRTDSDTNKGNMGVGIGIIQYVNFSYRKNYSYRFKETFFIEHFKVRNEISWNRTELNHFGRWVDPSKTSEDAKRLRGHTGVAKNIDIGTQLEFYPYSIRGFESFTPLISPFASVGVHYTFYSPEVSTTYQNSNAAAIGDVNDASNFYSLWDPGSVDASSGGAFSLVSSVGIRYKVGKLSDLMLDLRWQYYFKDTIDGLDHQLDSNKYNDWLLWLNVGYIFYLD</sequence>
<gene>
    <name evidence="1" type="ORF">ACFQ0I_02350</name>
</gene>
<keyword evidence="2" id="KW-1185">Reference proteome</keyword>
<organism evidence="1 2">
    <name type="scientific">Mariniflexile aquimaris</name>
    <dbReference type="NCBI Taxonomy" id="881009"/>
    <lineage>
        <taxon>Bacteria</taxon>
        <taxon>Pseudomonadati</taxon>
        <taxon>Bacteroidota</taxon>
        <taxon>Flavobacteriia</taxon>
        <taxon>Flavobacteriales</taxon>
        <taxon>Flavobacteriaceae</taxon>
        <taxon>Mariniflexile</taxon>
    </lineage>
</organism>
<dbReference type="Proteomes" id="UP001597011">
    <property type="component" value="Unassembled WGS sequence"/>
</dbReference>
<comment type="caution">
    <text evidence="1">The sequence shown here is derived from an EMBL/GenBank/DDBJ whole genome shotgun (WGS) entry which is preliminary data.</text>
</comment>
<dbReference type="NCBIfam" id="NF047659">
    <property type="entry name" value="THC0290_0291_fam"/>
    <property type="match status" value="1"/>
</dbReference>
<evidence type="ECO:0000313" key="1">
    <source>
        <dbReference type="EMBL" id="MFD0834593.1"/>
    </source>
</evidence>
<accession>A0ABW3BPK9</accession>
<dbReference type="EMBL" id="JBHTIB010000002">
    <property type="protein sequence ID" value="MFD0834593.1"/>
    <property type="molecule type" value="Genomic_DNA"/>
</dbReference>
<dbReference type="RefSeq" id="WP_379938996.1">
    <property type="nucleotide sequence ID" value="NZ_JBHTIB010000002.1"/>
</dbReference>